<sequence>MAAEGPTPDQKADYLVRKLEQTIRDNRTVKGMSFRTWQAIAREEIVNAMREHEKRQMRHDQTVNRLVLASASSLVTIGFWGAMVAVNSAYGGVAAIIVLVAGAALFFVTADWGVKRFTSSYNKHKRVERLAHIEDLDKRIKRMEHDMKKKADRLKETQAKLGEIEV</sequence>
<gene>
    <name evidence="3" type="ORF">H261_04298</name>
</gene>
<dbReference type="STRING" id="1244869.H261_04298"/>
<protein>
    <submittedName>
        <fullName evidence="3">Uncharacterized protein</fullName>
    </submittedName>
</protein>
<comment type="caution">
    <text evidence="3">The sequence shown here is derived from an EMBL/GenBank/DDBJ whole genome shotgun (WGS) entry which is preliminary data.</text>
</comment>
<dbReference type="EMBL" id="AONQ01000007">
    <property type="protein sequence ID" value="EME71259.1"/>
    <property type="molecule type" value="Genomic_DNA"/>
</dbReference>
<evidence type="ECO:0000313" key="4">
    <source>
        <dbReference type="Proteomes" id="UP000011744"/>
    </source>
</evidence>
<keyword evidence="2" id="KW-0812">Transmembrane</keyword>
<keyword evidence="1" id="KW-0175">Coiled coil</keyword>
<evidence type="ECO:0000256" key="1">
    <source>
        <dbReference type="SAM" id="Coils"/>
    </source>
</evidence>
<accession>M3AFA8</accession>
<reference evidence="3 4" key="1">
    <citation type="journal article" date="2014" name="Genome Announc.">
        <title>Draft Genome Sequence of Magnetospirillum sp. Strain SO-1, a Freshwater Magnetotactic Bacterium Isolated from the Ol'khovka River, Russia.</title>
        <authorList>
            <person name="Grouzdev D.S."/>
            <person name="Dziuba M.V."/>
            <person name="Sukhacheva M.S."/>
            <person name="Mardanov A.V."/>
            <person name="Beletskiy A.V."/>
            <person name="Kuznetsov B.B."/>
            <person name="Skryabin K.G."/>
        </authorList>
    </citation>
    <scope>NUCLEOTIDE SEQUENCE [LARGE SCALE GENOMIC DNA]</scope>
    <source>
        <strain evidence="3 4">SO-1</strain>
    </source>
</reference>
<dbReference type="PATRIC" id="fig|1244869.3.peg.860"/>
<feature type="coiled-coil region" evidence="1">
    <location>
        <begin position="133"/>
        <end position="160"/>
    </location>
</feature>
<dbReference type="Proteomes" id="UP000011744">
    <property type="component" value="Unassembled WGS sequence"/>
</dbReference>
<evidence type="ECO:0000313" key="3">
    <source>
        <dbReference type="EMBL" id="EME71259.1"/>
    </source>
</evidence>
<keyword evidence="2" id="KW-1133">Transmembrane helix</keyword>
<feature type="transmembrane region" description="Helical" evidence="2">
    <location>
        <begin position="89"/>
        <end position="114"/>
    </location>
</feature>
<name>M3AFA8_9PROT</name>
<evidence type="ECO:0000256" key="2">
    <source>
        <dbReference type="SAM" id="Phobius"/>
    </source>
</evidence>
<proteinExistence type="predicted"/>
<keyword evidence="4" id="KW-1185">Reference proteome</keyword>
<feature type="transmembrane region" description="Helical" evidence="2">
    <location>
        <begin position="63"/>
        <end position="83"/>
    </location>
</feature>
<dbReference type="RefSeq" id="WP_008614737.1">
    <property type="nucleotide sequence ID" value="NZ_AONQ01000007.1"/>
</dbReference>
<dbReference type="OrthoDB" id="8445274at2"/>
<dbReference type="eggNOG" id="ENOG5032YRC">
    <property type="taxonomic scope" value="Bacteria"/>
</dbReference>
<organism evidence="3 4">
    <name type="scientific">Paramagnetospirillum caucaseum</name>
    <dbReference type="NCBI Taxonomy" id="1244869"/>
    <lineage>
        <taxon>Bacteria</taxon>
        <taxon>Pseudomonadati</taxon>
        <taxon>Pseudomonadota</taxon>
        <taxon>Alphaproteobacteria</taxon>
        <taxon>Rhodospirillales</taxon>
        <taxon>Magnetospirillaceae</taxon>
        <taxon>Paramagnetospirillum</taxon>
    </lineage>
</organism>
<keyword evidence="2" id="KW-0472">Membrane</keyword>
<dbReference type="AlphaFoldDB" id="M3AFA8"/>